<dbReference type="GO" id="GO:0006351">
    <property type="term" value="P:DNA-templated transcription"/>
    <property type="evidence" value="ECO:0007669"/>
    <property type="project" value="TreeGrafter"/>
</dbReference>
<dbReference type="AlphaFoldDB" id="A0A1E5C185"/>
<feature type="domain" description="HTH lysR-type" evidence="5">
    <location>
        <begin position="10"/>
        <end position="67"/>
    </location>
</feature>
<proteinExistence type="inferred from homology"/>
<comment type="caution">
    <text evidence="6">The sequence shown here is derived from an EMBL/GenBank/DDBJ whole genome shotgun (WGS) entry which is preliminary data.</text>
</comment>
<reference evidence="6 7" key="1">
    <citation type="journal article" date="2012" name="Science">
        <title>Ecological populations of bacteria act as socially cohesive units of antibiotic production and resistance.</title>
        <authorList>
            <person name="Cordero O.X."/>
            <person name="Wildschutte H."/>
            <person name="Kirkup B."/>
            <person name="Proehl S."/>
            <person name="Ngo L."/>
            <person name="Hussain F."/>
            <person name="Le Roux F."/>
            <person name="Mincer T."/>
            <person name="Polz M.F."/>
        </authorList>
    </citation>
    <scope>NUCLEOTIDE SEQUENCE [LARGE SCALE GENOMIC DNA]</scope>
    <source>
        <strain evidence="6 7">FF-454</strain>
    </source>
</reference>
<organism evidence="6 7">
    <name type="scientific">Enterovibrio norvegicus FF-454</name>
    <dbReference type="NCBI Taxonomy" id="1185651"/>
    <lineage>
        <taxon>Bacteria</taxon>
        <taxon>Pseudomonadati</taxon>
        <taxon>Pseudomonadota</taxon>
        <taxon>Gammaproteobacteria</taxon>
        <taxon>Vibrionales</taxon>
        <taxon>Vibrionaceae</taxon>
        <taxon>Enterovibrio</taxon>
    </lineage>
</organism>
<dbReference type="PANTHER" id="PTHR30537:SF74">
    <property type="entry name" value="HTH-TYPE TRANSCRIPTIONAL REGULATOR TRPI"/>
    <property type="match status" value="1"/>
</dbReference>
<dbReference type="RefSeq" id="WP_016959588.1">
    <property type="nucleotide sequence ID" value="NZ_AJWN02000089.1"/>
</dbReference>
<dbReference type="GO" id="GO:0003700">
    <property type="term" value="F:DNA-binding transcription factor activity"/>
    <property type="evidence" value="ECO:0007669"/>
    <property type="project" value="InterPro"/>
</dbReference>
<dbReference type="Pfam" id="PF00126">
    <property type="entry name" value="HTH_1"/>
    <property type="match status" value="1"/>
</dbReference>
<dbReference type="GO" id="GO:0043565">
    <property type="term" value="F:sequence-specific DNA binding"/>
    <property type="evidence" value="ECO:0007669"/>
    <property type="project" value="TreeGrafter"/>
</dbReference>
<dbReference type="PROSITE" id="PS50931">
    <property type="entry name" value="HTH_LYSR"/>
    <property type="match status" value="1"/>
</dbReference>
<evidence type="ECO:0000256" key="2">
    <source>
        <dbReference type="ARBA" id="ARBA00023015"/>
    </source>
</evidence>
<dbReference type="EMBL" id="AJWN02000089">
    <property type="protein sequence ID" value="OEE59243.1"/>
    <property type="molecule type" value="Genomic_DNA"/>
</dbReference>
<dbReference type="Gene3D" id="3.40.190.10">
    <property type="entry name" value="Periplasmic binding protein-like II"/>
    <property type="match status" value="2"/>
</dbReference>
<dbReference type="PANTHER" id="PTHR30537">
    <property type="entry name" value="HTH-TYPE TRANSCRIPTIONAL REGULATOR"/>
    <property type="match status" value="1"/>
</dbReference>
<keyword evidence="7" id="KW-1185">Reference proteome</keyword>
<dbReference type="PRINTS" id="PR00039">
    <property type="entry name" value="HTHLYSR"/>
</dbReference>
<dbReference type="Proteomes" id="UP000095039">
    <property type="component" value="Unassembled WGS sequence"/>
</dbReference>
<accession>A0A1E5C185</accession>
<evidence type="ECO:0000256" key="4">
    <source>
        <dbReference type="ARBA" id="ARBA00023163"/>
    </source>
</evidence>
<gene>
    <name evidence="6" type="ORF">A1OK_14470</name>
</gene>
<evidence type="ECO:0000313" key="6">
    <source>
        <dbReference type="EMBL" id="OEE59243.1"/>
    </source>
</evidence>
<evidence type="ECO:0000256" key="1">
    <source>
        <dbReference type="ARBA" id="ARBA00009437"/>
    </source>
</evidence>
<evidence type="ECO:0000313" key="7">
    <source>
        <dbReference type="Proteomes" id="UP000095039"/>
    </source>
</evidence>
<keyword evidence="3" id="KW-0238">DNA-binding</keyword>
<dbReference type="InterPro" id="IPR058163">
    <property type="entry name" value="LysR-type_TF_proteobact-type"/>
</dbReference>
<protein>
    <submittedName>
        <fullName evidence="6">Transcriptional regulator</fullName>
    </submittedName>
</protein>
<dbReference type="InterPro" id="IPR005119">
    <property type="entry name" value="LysR_subst-bd"/>
</dbReference>
<dbReference type="Pfam" id="PF03466">
    <property type="entry name" value="LysR_substrate"/>
    <property type="match status" value="1"/>
</dbReference>
<comment type="similarity">
    <text evidence="1">Belongs to the LysR transcriptional regulatory family.</text>
</comment>
<dbReference type="InterPro" id="IPR036390">
    <property type="entry name" value="WH_DNA-bd_sf"/>
</dbReference>
<dbReference type="SUPFAM" id="SSF46785">
    <property type="entry name" value="Winged helix' DNA-binding domain"/>
    <property type="match status" value="1"/>
</dbReference>
<dbReference type="SUPFAM" id="SSF53850">
    <property type="entry name" value="Periplasmic binding protein-like II"/>
    <property type="match status" value="1"/>
</dbReference>
<dbReference type="Gene3D" id="1.10.10.10">
    <property type="entry name" value="Winged helix-like DNA-binding domain superfamily/Winged helix DNA-binding domain"/>
    <property type="match status" value="1"/>
</dbReference>
<sequence length="300" mass="34040">MRSQRYPQLPPLDALVAFESAAEHESFARAGEELFLTASAVAYQVKKLESTIGVQLFTRHGKGVTLTAKGQEFLLLVKTSLSSLESYVDWIKHGRLAPVKLITQHAIAQLWLQKRLGVYQHNFPDNELEITAVSTVSGNPQDTDIAIGYFQHDPGKNWQCLWKETLIPVASKAYKAKTPVLYQDMNWHDDWRFWQDEKVIAKGVAKMRRSSLYGLILQLVLDGHGAMVGRVSLIKKQLNNGELRPWPSESIQAVESGGYYLYQSPSCKDHVVAMHFCHWLTKLCSEEMRYPPICLIAKKQ</sequence>
<dbReference type="InterPro" id="IPR036388">
    <property type="entry name" value="WH-like_DNA-bd_sf"/>
</dbReference>
<evidence type="ECO:0000256" key="3">
    <source>
        <dbReference type="ARBA" id="ARBA00023125"/>
    </source>
</evidence>
<dbReference type="InterPro" id="IPR000847">
    <property type="entry name" value="LysR_HTH_N"/>
</dbReference>
<keyword evidence="4" id="KW-0804">Transcription</keyword>
<evidence type="ECO:0000259" key="5">
    <source>
        <dbReference type="PROSITE" id="PS50931"/>
    </source>
</evidence>
<name>A0A1E5C185_9GAMM</name>
<keyword evidence="2" id="KW-0805">Transcription regulation</keyword>